<evidence type="ECO:0000313" key="2">
    <source>
        <dbReference type="EnsemblPlants" id="Pp3c3_20651V3.1"/>
    </source>
</evidence>
<keyword evidence="3" id="KW-1185">Reference proteome</keyword>
<name>A0A2K1KVA8_PHYPA</name>
<sequence>MAGDKKKRPVCVLQVEAAAAIFSGSICMSGCRRFEDSVSSATRLPPSLPPYSSARCPHRFVLSTPPSFLKLADTACSGSCFVFRTWVQRVAVAQFSHSPSKSKLRLHTIAHSTPGMMLEV</sequence>
<reference evidence="1 3" key="1">
    <citation type="journal article" date="2008" name="Science">
        <title>The Physcomitrella genome reveals evolutionary insights into the conquest of land by plants.</title>
        <authorList>
            <person name="Rensing S."/>
            <person name="Lang D."/>
            <person name="Zimmer A."/>
            <person name="Terry A."/>
            <person name="Salamov A."/>
            <person name="Shapiro H."/>
            <person name="Nishiyama T."/>
            <person name="Perroud P.-F."/>
            <person name="Lindquist E."/>
            <person name="Kamisugi Y."/>
            <person name="Tanahashi T."/>
            <person name="Sakakibara K."/>
            <person name="Fujita T."/>
            <person name="Oishi K."/>
            <person name="Shin-I T."/>
            <person name="Kuroki Y."/>
            <person name="Toyoda A."/>
            <person name="Suzuki Y."/>
            <person name="Hashimoto A."/>
            <person name="Yamaguchi K."/>
            <person name="Sugano A."/>
            <person name="Kohara Y."/>
            <person name="Fujiyama A."/>
            <person name="Anterola A."/>
            <person name="Aoki S."/>
            <person name="Ashton N."/>
            <person name="Barbazuk W.B."/>
            <person name="Barker E."/>
            <person name="Bennetzen J."/>
            <person name="Bezanilla M."/>
            <person name="Blankenship R."/>
            <person name="Cho S.H."/>
            <person name="Dutcher S."/>
            <person name="Estelle M."/>
            <person name="Fawcett J.A."/>
            <person name="Gundlach H."/>
            <person name="Hanada K."/>
            <person name="Heyl A."/>
            <person name="Hicks K.A."/>
            <person name="Hugh J."/>
            <person name="Lohr M."/>
            <person name="Mayer K."/>
            <person name="Melkozernov A."/>
            <person name="Murata T."/>
            <person name="Nelson D."/>
            <person name="Pils B."/>
            <person name="Prigge M."/>
            <person name="Reiss B."/>
            <person name="Renner T."/>
            <person name="Rombauts S."/>
            <person name="Rushton P."/>
            <person name="Sanderfoot A."/>
            <person name="Schween G."/>
            <person name="Shiu S.-H."/>
            <person name="Stueber K."/>
            <person name="Theodoulou F.L."/>
            <person name="Tu H."/>
            <person name="Van de Peer Y."/>
            <person name="Verrier P.J."/>
            <person name="Waters E."/>
            <person name="Wood A."/>
            <person name="Yang L."/>
            <person name="Cove D."/>
            <person name="Cuming A."/>
            <person name="Hasebe M."/>
            <person name="Lucas S."/>
            <person name="Mishler D.B."/>
            <person name="Reski R."/>
            <person name="Grigoriev I."/>
            <person name="Quatrano R.S."/>
            <person name="Boore J.L."/>
        </authorList>
    </citation>
    <scope>NUCLEOTIDE SEQUENCE [LARGE SCALE GENOMIC DNA]</scope>
    <source>
        <strain evidence="2 3">cv. Gransden 2004</strain>
    </source>
</reference>
<accession>A0A2K1KVA8</accession>
<dbReference type="EnsemblPlants" id="Pp3c3_20651V3.1">
    <property type="protein sequence ID" value="Pp3c3_20651V3.1"/>
    <property type="gene ID" value="Pp3c3_20651"/>
</dbReference>
<evidence type="ECO:0000313" key="3">
    <source>
        <dbReference type="Proteomes" id="UP000006727"/>
    </source>
</evidence>
<proteinExistence type="predicted"/>
<reference evidence="2" key="3">
    <citation type="submission" date="2020-12" db="UniProtKB">
        <authorList>
            <consortium name="EnsemblPlants"/>
        </authorList>
    </citation>
    <scope>IDENTIFICATION</scope>
</reference>
<gene>
    <name evidence="1" type="ORF">PHYPA_004718</name>
</gene>
<reference evidence="1 3" key="2">
    <citation type="journal article" date="2018" name="Plant J.">
        <title>The Physcomitrella patens chromosome-scale assembly reveals moss genome structure and evolution.</title>
        <authorList>
            <person name="Lang D."/>
            <person name="Ullrich K.K."/>
            <person name="Murat F."/>
            <person name="Fuchs J."/>
            <person name="Jenkins J."/>
            <person name="Haas F.B."/>
            <person name="Piednoel M."/>
            <person name="Gundlach H."/>
            <person name="Van Bel M."/>
            <person name="Meyberg R."/>
            <person name="Vives C."/>
            <person name="Morata J."/>
            <person name="Symeonidi A."/>
            <person name="Hiss M."/>
            <person name="Muchero W."/>
            <person name="Kamisugi Y."/>
            <person name="Saleh O."/>
            <person name="Blanc G."/>
            <person name="Decker E.L."/>
            <person name="van Gessel N."/>
            <person name="Grimwood J."/>
            <person name="Hayes R.D."/>
            <person name="Graham S.W."/>
            <person name="Gunter L.E."/>
            <person name="McDaniel S.F."/>
            <person name="Hoernstein S.N.W."/>
            <person name="Larsson A."/>
            <person name="Li F.W."/>
            <person name="Perroud P.F."/>
            <person name="Phillips J."/>
            <person name="Ranjan P."/>
            <person name="Rokshar D.S."/>
            <person name="Rothfels C.J."/>
            <person name="Schneider L."/>
            <person name="Shu S."/>
            <person name="Stevenson D.W."/>
            <person name="Thummler F."/>
            <person name="Tillich M."/>
            <person name="Villarreal Aguilar J.C."/>
            <person name="Widiez T."/>
            <person name="Wong G.K."/>
            <person name="Wymore A."/>
            <person name="Zhang Y."/>
            <person name="Zimmer A.D."/>
            <person name="Quatrano R.S."/>
            <person name="Mayer K.F.X."/>
            <person name="Goodstein D."/>
            <person name="Casacuberta J.M."/>
            <person name="Vandepoele K."/>
            <person name="Reski R."/>
            <person name="Cuming A.C."/>
            <person name="Tuskan G.A."/>
            <person name="Maumus F."/>
            <person name="Salse J."/>
            <person name="Schmutz J."/>
            <person name="Rensing S.A."/>
        </authorList>
    </citation>
    <scope>NUCLEOTIDE SEQUENCE [LARGE SCALE GENOMIC DNA]</scope>
    <source>
        <strain evidence="2 3">cv. Gransden 2004</strain>
    </source>
</reference>
<evidence type="ECO:0000313" key="1">
    <source>
        <dbReference type="EMBL" id="PNR57724.1"/>
    </source>
</evidence>
<organism evidence="1">
    <name type="scientific">Physcomitrium patens</name>
    <name type="common">Spreading-leaved earth moss</name>
    <name type="synonym">Physcomitrella patens</name>
    <dbReference type="NCBI Taxonomy" id="3218"/>
    <lineage>
        <taxon>Eukaryota</taxon>
        <taxon>Viridiplantae</taxon>
        <taxon>Streptophyta</taxon>
        <taxon>Embryophyta</taxon>
        <taxon>Bryophyta</taxon>
        <taxon>Bryophytina</taxon>
        <taxon>Bryopsida</taxon>
        <taxon>Funariidae</taxon>
        <taxon>Funariales</taxon>
        <taxon>Funariaceae</taxon>
        <taxon>Physcomitrium</taxon>
    </lineage>
</organism>
<dbReference type="EMBL" id="ABEU02000003">
    <property type="protein sequence ID" value="PNR57724.1"/>
    <property type="molecule type" value="Genomic_DNA"/>
</dbReference>
<dbReference type="InParanoid" id="A0A2K1KVA8"/>
<protein>
    <submittedName>
        <fullName evidence="1 2">Uncharacterized protein</fullName>
    </submittedName>
</protein>
<dbReference type="Proteomes" id="UP000006727">
    <property type="component" value="Chromosome 3"/>
</dbReference>
<dbReference type="AlphaFoldDB" id="A0A2K1KVA8"/>
<dbReference type="Gramene" id="Pp3c3_20651V3.1">
    <property type="protein sequence ID" value="Pp3c3_20651V3.1"/>
    <property type="gene ID" value="Pp3c3_20651"/>
</dbReference>